<evidence type="ECO:0000313" key="2">
    <source>
        <dbReference type="Proteomes" id="UP000324632"/>
    </source>
</evidence>
<protein>
    <submittedName>
        <fullName evidence="1">Uncharacterized protein</fullName>
    </submittedName>
</protein>
<dbReference type="EMBL" id="SOYY01000005">
    <property type="protein sequence ID" value="KAA0720696.1"/>
    <property type="molecule type" value="Genomic_DNA"/>
</dbReference>
<reference evidence="1 2" key="1">
    <citation type="journal article" date="2019" name="Mol. Ecol. Resour.">
        <title>Chromosome-level genome assembly of Triplophysa tibetana, a fish adapted to the harsh high-altitude environment of the Tibetan Plateau.</title>
        <authorList>
            <person name="Yang X."/>
            <person name="Liu H."/>
            <person name="Ma Z."/>
            <person name="Zou Y."/>
            <person name="Zou M."/>
            <person name="Mao Y."/>
            <person name="Li X."/>
            <person name="Wang H."/>
            <person name="Chen T."/>
            <person name="Wang W."/>
            <person name="Yang R."/>
        </authorList>
    </citation>
    <scope>NUCLEOTIDE SEQUENCE [LARGE SCALE GENOMIC DNA]</scope>
    <source>
        <strain evidence="1">TTIB1903HZAU</strain>
        <tissue evidence="1">Muscle</tissue>
    </source>
</reference>
<dbReference type="AlphaFoldDB" id="A0A5A9PI86"/>
<dbReference type="Proteomes" id="UP000324632">
    <property type="component" value="Chromosome 5"/>
</dbReference>
<organism evidence="1 2">
    <name type="scientific">Triplophysa tibetana</name>
    <dbReference type="NCBI Taxonomy" id="1572043"/>
    <lineage>
        <taxon>Eukaryota</taxon>
        <taxon>Metazoa</taxon>
        <taxon>Chordata</taxon>
        <taxon>Craniata</taxon>
        <taxon>Vertebrata</taxon>
        <taxon>Euteleostomi</taxon>
        <taxon>Actinopterygii</taxon>
        <taxon>Neopterygii</taxon>
        <taxon>Teleostei</taxon>
        <taxon>Ostariophysi</taxon>
        <taxon>Cypriniformes</taxon>
        <taxon>Nemacheilidae</taxon>
        <taxon>Triplophysa</taxon>
    </lineage>
</organism>
<gene>
    <name evidence="1" type="ORF">E1301_Tti011551</name>
</gene>
<sequence length="142" mass="16500">MINRVYQVERTVFQGPSFKSECRSSADLPRRQRCWRVKLTQHATPVSLNLFKNQQTTECQTEHCSPVTRKVQDNQESPRVRLMRADRTEPSNCIFKGCVGWQRDGHLWSGLIRALGRVGFYRHNLLPPDDAYGRQRGMSCPH</sequence>
<name>A0A5A9PI86_9TELE</name>
<accession>A0A5A9PI86</accession>
<comment type="caution">
    <text evidence="1">The sequence shown here is derived from an EMBL/GenBank/DDBJ whole genome shotgun (WGS) entry which is preliminary data.</text>
</comment>
<proteinExistence type="predicted"/>
<evidence type="ECO:0000313" key="1">
    <source>
        <dbReference type="EMBL" id="KAA0720696.1"/>
    </source>
</evidence>
<keyword evidence="2" id="KW-1185">Reference proteome</keyword>